<accession>A0ABW9G990</accession>
<dbReference type="RefSeq" id="WP_408623850.1">
    <property type="nucleotide sequence ID" value="NZ_JBEQCT010000004.1"/>
</dbReference>
<dbReference type="PANTHER" id="PTHR12736:SF7">
    <property type="entry name" value="LANC-LIKE PROTEIN 3"/>
    <property type="match status" value="1"/>
</dbReference>
<keyword evidence="2" id="KW-1185">Reference proteome</keyword>
<gene>
    <name evidence="1" type="ORF">ABUE30_11165</name>
</gene>
<proteinExistence type="predicted"/>
<name>A0ABW9G990_9GAMM</name>
<organism evidence="1 2">
    <name type="scientific">Celerinatantimonas yamalensis</name>
    <dbReference type="NCBI Taxonomy" id="559956"/>
    <lineage>
        <taxon>Bacteria</taxon>
        <taxon>Pseudomonadati</taxon>
        <taxon>Pseudomonadota</taxon>
        <taxon>Gammaproteobacteria</taxon>
        <taxon>Celerinatantimonadaceae</taxon>
        <taxon>Celerinatantimonas</taxon>
    </lineage>
</organism>
<dbReference type="CDD" id="cd04794">
    <property type="entry name" value="euk_LANCL"/>
    <property type="match status" value="1"/>
</dbReference>
<dbReference type="EMBL" id="JBEQCT010000004">
    <property type="protein sequence ID" value="MFM2485613.1"/>
    <property type="molecule type" value="Genomic_DNA"/>
</dbReference>
<dbReference type="SUPFAM" id="SSF158745">
    <property type="entry name" value="LanC-like"/>
    <property type="match status" value="1"/>
</dbReference>
<dbReference type="PRINTS" id="PR01950">
    <property type="entry name" value="LANCSUPER"/>
</dbReference>
<dbReference type="InterPro" id="IPR007822">
    <property type="entry name" value="LANC-like"/>
</dbReference>
<sequence>MSGKKWNISEAEDTIQEIATDGIDNLKSGYLWPTHPLDNDSSVHGFYFGTAGMSWALDHLKHEQAADIDFNLEFAIAKQLDNCQSQYSKMRHCDNTSYLFGDVPILMMQYKLSKNKTILDEIHKKIIINNSQPTRELMWGSAGTMVALTHLHRLLPDDLRWKSTFIVQANRLLNELQEDEKYGFLWEPDIYGKKTRYLGPVHGNSGNSLSLIKGKNFLKDSEYELLCEKVILSTVKTSLSDTKYANWPAVAGKTEKMVLHHCHGAPGMINALSELPVGISSEFDQIMIKGGELTWKAGPLRKGHGLCHGTAGNGFAFLKLFQRTNDEIWLDRARTFAMEAIQQYRQSKDLFHQGRYNLWNGDVGLAIYINECCKETARFPTIDTF</sequence>
<reference evidence="1 2" key="1">
    <citation type="journal article" date="2013" name="Int. J. Syst. Evol. Microbiol.">
        <title>Celerinatantimonas yamalensis sp. nov., a cold-adapted diazotrophic bacterium from a cold permafrost brine.</title>
        <authorList>
            <person name="Shcherbakova V."/>
            <person name="Chuvilskaya N."/>
            <person name="Rivkina E."/>
            <person name="Demidov N."/>
            <person name="Uchaeva V."/>
            <person name="Suetin S."/>
            <person name="Suzina N."/>
            <person name="Gilichinsky D."/>
        </authorList>
    </citation>
    <scope>NUCLEOTIDE SEQUENCE [LARGE SCALE GENOMIC DNA]</scope>
    <source>
        <strain evidence="1 2">C7</strain>
    </source>
</reference>
<dbReference type="PANTHER" id="PTHR12736">
    <property type="entry name" value="LANC-LIKE PROTEIN"/>
    <property type="match status" value="1"/>
</dbReference>
<evidence type="ECO:0000313" key="1">
    <source>
        <dbReference type="EMBL" id="MFM2485613.1"/>
    </source>
</evidence>
<dbReference type="Gene3D" id="1.50.10.10">
    <property type="match status" value="1"/>
</dbReference>
<dbReference type="SMART" id="SM01260">
    <property type="entry name" value="LANC_like"/>
    <property type="match status" value="1"/>
</dbReference>
<evidence type="ECO:0000313" key="2">
    <source>
        <dbReference type="Proteomes" id="UP001629953"/>
    </source>
</evidence>
<dbReference type="Proteomes" id="UP001629953">
    <property type="component" value="Unassembled WGS sequence"/>
</dbReference>
<protein>
    <submittedName>
        <fullName evidence="1">LanC-like protein</fullName>
    </submittedName>
</protein>
<dbReference type="InterPro" id="IPR012341">
    <property type="entry name" value="6hp_glycosidase-like_sf"/>
</dbReference>
<dbReference type="Pfam" id="PF05147">
    <property type="entry name" value="LANC_like"/>
    <property type="match status" value="1"/>
</dbReference>
<comment type="caution">
    <text evidence="1">The sequence shown here is derived from an EMBL/GenBank/DDBJ whole genome shotgun (WGS) entry which is preliminary data.</text>
</comment>